<evidence type="ECO:0000313" key="2">
    <source>
        <dbReference type="Proteomes" id="UP001054945"/>
    </source>
</evidence>
<proteinExistence type="predicted"/>
<gene>
    <name evidence="1" type="ORF">CEXT_695731</name>
</gene>
<comment type="caution">
    <text evidence="1">The sequence shown here is derived from an EMBL/GenBank/DDBJ whole genome shotgun (WGS) entry which is preliminary data.</text>
</comment>
<organism evidence="1 2">
    <name type="scientific">Caerostris extrusa</name>
    <name type="common">Bark spider</name>
    <name type="synonym">Caerostris bankana</name>
    <dbReference type="NCBI Taxonomy" id="172846"/>
    <lineage>
        <taxon>Eukaryota</taxon>
        <taxon>Metazoa</taxon>
        <taxon>Ecdysozoa</taxon>
        <taxon>Arthropoda</taxon>
        <taxon>Chelicerata</taxon>
        <taxon>Arachnida</taxon>
        <taxon>Araneae</taxon>
        <taxon>Araneomorphae</taxon>
        <taxon>Entelegynae</taxon>
        <taxon>Araneoidea</taxon>
        <taxon>Araneidae</taxon>
        <taxon>Caerostris</taxon>
    </lineage>
</organism>
<dbReference type="EMBL" id="BPLR01005403">
    <property type="protein sequence ID" value="GIY02042.1"/>
    <property type="molecule type" value="Genomic_DNA"/>
</dbReference>
<evidence type="ECO:0000313" key="1">
    <source>
        <dbReference type="EMBL" id="GIY02042.1"/>
    </source>
</evidence>
<reference evidence="1 2" key="1">
    <citation type="submission" date="2021-06" db="EMBL/GenBank/DDBJ databases">
        <title>Caerostris extrusa draft genome.</title>
        <authorList>
            <person name="Kono N."/>
            <person name="Arakawa K."/>
        </authorList>
    </citation>
    <scope>NUCLEOTIDE SEQUENCE [LARGE SCALE GENOMIC DNA]</scope>
</reference>
<accession>A0AAV4Q1J1</accession>
<dbReference type="Proteomes" id="UP001054945">
    <property type="component" value="Unassembled WGS sequence"/>
</dbReference>
<name>A0AAV4Q1J1_CAEEX</name>
<keyword evidence="2" id="KW-1185">Reference proteome</keyword>
<dbReference type="AlphaFoldDB" id="A0AAV4Q1J1"/>
<protein>
    <submittedName>
        <fullName evidence="1">Uncharacterized protein</fullName>
    </submittedName>
</protein>
<sequence>MVKRKHQKQNLEQIIASAESAVFLISLCNNASQIEQMETKLIMRNSQKTPTPLYSCSFFLTRKEKIKKERNLQDTPTKELTKIHIRKKLVTDYFSPLDGETKTPKTKLADNCISRICRLLN</sequence>